<evidence type="ECO:0000313" key="3">
    <source>
        <dbReference type="Proteomes" id="UP001159428"/>
    </source>
</evidence>
<dbReference type="CDD" id="cd00882">
    <property type="entry name" value="Ras_like_GTPase"/>
    <property type="match status" value="1"/>
</dbReference>
<evidence type="ECO:0000313" key="2">
    <source>
        <dbReference type="EMBL" id="CAH3119281.1"/>
    </source>
</evidence>
<name>A0AAU9WMJ5_9CNID</name>
<feature type="region of interest" description="Disordered" evidence="1">
    <location>
        <begin position="1"/>
        <end position="75"/>
    </location>
</feature>
<proteinExistence type="predicted"/>
<comment type="caution">
    <text evidence="2">The sequence shown here is derived from an EMBL/GenBank/DDBJ whole genome shotgun (WGS) entry which is preliminary data.</text>
</comment>
<dbReference type="SUPFAM" id="SSF52540">
    <property type="entry name" value="P-loop containing nucleoside triphosphate hydrolases"/>
    <property type="match status" value="1"/>
</dbReference>
<accession>A0AAU9WMJ5</accession>
<evidence type="ECO:0008006" key="4">
    <source>
        <dbReference type="Google" id="ProtNLM"/>
    </source>
</evidence>
<evidence type="ECO:0000256" key="1">
    <source>
        <dbReference type="SAM" id="MobiDB-lite"/>
    </source>
</evidence>
<keyword evidence="3" id="KW-1185">Reference proteome</keyword>
<dbReference type="AlphaFoldDB" id="A0AAU9WMJ5"/>
<dbReference type="InterPro" id="IPR027417">
    <property type="entry name" value="P-loop_NTPase"/>
</dbReference>
<dbReference type="Gene3D" id="3.40.50.300">
    <property type="entry name" value="P-loop containing nucleotide triphosphate hydrolases"/>
    <property type="match status" value="1"/>
</dbReference>
<dbReference type="EMBL" id="CALNXJ010000017">
    <property type="protein sequence ID" value="CAH3119281.1"/>
    <property type="molecule type" value="Genomic_DNA"/>
</dbReference>
<feature type="compositionally biased region" description="Basic and acidic residues" evidence="1">
    <location>
        <begin position="18"/>
        <end position="75"/>
    </location>
</feature>
<dbReference type="PANTHER" id="PTHR14241:SF31">
    <property type="entry name" value="RIBOSOMAL PROTEIN S23 MITOCHONDRIAL CONSERVED DOMAIN-CONTAINING PROTEIN"/>
    <property type="match status" value="1"/>
</dbReference>
<protein>
    <recommendedName>
        <fullName evidence="4">G domain-containing protein</fullName>
    </recommendedName>
</protein>
<dbReference type="PANTHER" id="PTHR14241">
    <property type="entry name" value="INTERFERON-INDUCED PROTEIN 44"/>
    <property type="match status" value="1"/>
</dbReference>
<organism evidence="2 3">
    <name type="scientific">Pocillopora meandrina</name>
    <dbReference type="NCBI Taxonomy" id="46732"/>
    <lineage>
        <taxon>Eukaryota</taxon>
        <taxon>Metazoa</taxon>
        <taxon>Cnidaria</taxon>
        <taxon>Anthozoa</taxon>
        <taxon>Hexacorallia</taxon>
        <taxon>Scleractinia</taxon>
        <taxon>Astrocoeniina</taxon>
        <taxon>Pocilloporidae</taxon>
        <taxon>Pocillopora</taxon>
    </lineage>
</organism>
<reference evidence="2 3" key="1">
    <citation type="submission" date="2022-05" db="EMBL/GenBank/DDBJ databases">
        <authorList>
            <consortium name="Genoscope - CEA"/>
            <person name="William W."/>
        </authorList>
    </citation>
    <scope>NUCLEOTIDE SEQUENCE [LARGE SCALE GENOMIC DNA]</scope>
</reference>
<feature type="compositionally biased region" description="Polar residues" evidence="1">
    <location>
        <begin position="1"/>
        <end position="16"/>
    </location>
</feature>
<gene>
    <name evidence="2" type="ORF">PMEA_00008221</name>
</gene>
<dbReference type="Proteomes" id="UP001159428">
    <property type="component" value="Unassembled WGS sequence"/>
</dbReference>
<sequence>MGSGSSQETHYTYVDNSETERREAEEKEKRRLENERKQREHEEKMRIKKEKEEEERRRREQLKEQRQKEIEEEEARRRAEEQKLLQLEAELCRRRDQLFNYKFGDKTRLDNFMGLNIDDVTQLRIGVFGPTGSGKSCFINTCERAVRQTEKGSAPDSTTGQEGTITLQDYLPEMFFRLVDTRGFFNYNSNENIEFQNILFGKIQPGDNIVRPDNDEDNTQELHQCPAFEKKLHGIIIVVMANDPRLTEGALRDYLKPVRDVLRKNGIAPITVITHKDKLKTEEDEKDAFDEASAATGSSPSHTFFMWNYTKENKERNPEIEQMTFDILHYALMTAERAVKIMKQKEKNKREDEMMKALEGVTMSGQVAPDSVDASVEVFLRFLQKEYQWSTNSIMTASSKLAKDDITSVKLLAMSWSEVRHHFPAGMSRMIEKELRKRGMIS</sequence>